<feature type="region of interest" description="Disordered" evidence="1">
    <location>
        <begin position="527"/>
        <end position="570"/>
    </location>
</feature>
<feature type="compositionally biased region" description="Basic and acidic residues" evidence="1">
    <location>
        <begin position="527"/>
        <end position="541"/>
    </location>
</feature>
<feature type="compositionally biased region" description="Basic residues" evidence="1">
    <location>
        <begin position="336"/>
        <end position="349"/>
    </location>
</feature>
<dbReference type="RefSeq" id="XP_009064052.1">
    <property type="nucleotide sequence ID" value="XM_009065804.1"/>
</dbReference>
<dbReference type="EMBL" id="KB203275">
    <property type="protein sequence ID" value="ESO85356.1"/>
    <property type="molecule type" value="Genomic_DNA"/>
</dbReference>
<feature type="compositionally biased region" description="Basic and acidic residues" evidence="1">
    <location>
        <begin position="95"/>
        <end position="105"/>
    </location>
</feature>
<feature type="compositionally biased region" description="Basic and acidic residues" evidence="1">
    <location>
        <begin position="554"/>
        <end position="565"/>
    </location>
</feature>
<feature type="region of interest" description="Disordered" evidence="1">
    <location>
        <begin position="797"/>
        <end position="935"/>
    </location>
</feature>
<feature type="transmembrane region" description="Helical" evidence="2">
    <location>
        <begin position="1013"/>
        <end position="1036"/>
    </location>
</feature>
<feature type="compositionally biased region" description="Acidic residues" evidence="1">
    <location>
        <begin position="872"/>
        <end position="883"/>
    </location>
</feature>
<keyword evidence="4" id="KW-1185">Reference proteome</keyword>
<feature type="compositionally biased region" description="Basic residues" evidence="1">
    <location>
        <begin position="908"/>
        <end position="935"/>
    </location>
</feature>
<feature type="compositionally biased region" description="Polar residues" evidence="1">
    <location>
        <begin position="608"/>
        <end position="618"/>
    </location>
</feature>
<feature type="region of interest" description="Disordered" evidence="1">
    <location>
        <begin position="598"/>
        <end position="684"/>
    </location>
</feature>
<keyword evidence="2" id="KW-1133">Transmembrane helix</keyword>
<dbReference type="KEGG" id="lgi:LOTGIDRAFT_235841"/>
<feature type="region of interest" description="Disordered" evidence="1">
    <location>
        <begin position="254"/>
        <end position="292"/>
    </location>
</feature>
<keyword evidence="2" id="KW-0812">Transmembrane</keyword>
<feature type="region of interest" description="Disordered" evidence="1">
    <location>
        <begin position="1"/>
        <end position="227"/>
    </location>
</feature>
<evidence type="ECO:0000256" key="2">
    <source>
        <dbReference type="SAM" id="Phobius"/>
    </source>
</evidence>
<dbReference type="AlphaFoldDB" id="V3ZWQ4"/>
<proteinExistence type="predicted"/>
<reference evidence="3 4" key="1">
    <citation type="journal article" date="2013" name="Nature">
        <title>Insights into bilaterian evolution from three spiralian genomes.</title>
        <authorList>
            <person name="Simakov O."/>
            <person name="Marletaz F."/>
            <person name="Cho S.J."/>
            <person name="Edsinger-Gonzales E."/>
            <person name="Havlak P."/>
            <person name="Hellsten U."/>
            <person name="Kuo D.H."/>
            <person name="Larsson T."/>
            <person name="Lv J."/>
            <person name="Arendt D."/>
            <person name="Savage R."/>
            <person name="Osoegawa K."/>
            <person name="de Jong P."/>
            <person name="Grimwood J."/>
            <person name="Chapman J.A."/>
            <person name="Shapiro H."/>
            <person name="Aerts A."/>
            <person name="Otillar R.P."/>
            <person name="Terry A.Y."/>
            <person name="Boore J.L."/>
            <person name="Grigoriev I.V."/>
            <person name="Lindberg D.R."/>
            <person name="Seaver E.C."/>
            <person name="Weisblat D.A."/>
            <person name="Putnam N.H."/>
            <person name="Rokhsar D.S."/>
        </authorList>
    </citation>
    <scope>NUCLEOTIDE SEQUENCE [LARGE SCALE GENOMIC DNA]</scope>
</reference>
<dbReference type="CTD" id="20249981"/>
<dbReference type="Proteomes" id="UP000030746">
    <property type="component" value="Unassembled WGS sequence"/>
</dbReference>
<dbReference type="HOGENOM" id="CLU_290232_0_0_1"/>
<feature type="compositionally biased region" description="Polar residues" evidence="1">
    <location>
        <begin position="111"/>
        <end position="123"/>
    </location>
</feature>
<evidence type="ECO:0000313" key="4">
    <source>
        <dbReference type="Proteomes" id="UP000030746"/>
    </source>
</evidence>
<evidence type="ECO:0000313" key="3">
    <source>
        <dbReference type="EMBL" id="ESO85356.1"/>
    </source>
</evidence>
<feature type="compositionally biased region" description="Basic and acidic residues" evidence="1">
    <location>
        <begin position="1"/>
        <end position="11"/>
    </location>
</feature>
<feature type="compositionally biased region" description="Polar residues" evidence="1">
    <location>
        <begin position="825"/>
        <end position="845"/>
    </location>
</feature>
<organism evidence="3 4">
    <name type="scientific">Lottia gigantea</name>
    <name type="common">Giant owl limpet</name>
    <dbReference type="NCBI Taxonomy" id="225164"/>
    <lineage>
        <taxon>Eukaryota</taxon>
        <taxon>Metazoa</taxon>
        <taxon>Spiralia</taxon>
        <taxon>Lophotrochozoa</taxon>
        <taxon>Mollusca</taxon>
        <taxon>Gastropoda</taxon>
        <taxon>Patellogastropoda</taxon>
        <taxon>Lottioidea</taxon>
        <taxon>Lottiidae</taxon>
        <taxon>Lottia</taxon>
    </lineage>
</organism>
<feature type="compositionally biased region" description="Basic and acidic residues" evidence="1">
    <location>
        <begin position="621"/>
        <end position="633"/>
    </location>
</feature>
<feature type="region of interest" description="Disordered" evidence="1">
    <location>
        <begin position="336"/>
        <end position="367"/>
    </location>
</feature>
<keyword evidence="2" id="KW-0472">Membrane</keyword>
<name>V3ZWQ4_LOTGI</name>
<protein>
    <submittedName>
        <fullName evidence="3">Uncharacterized protein</fullName>
    </submittedName>
</protein>
<feature type="compositionally biased region" description="Polar residues" evidence="1">
    <location>
        <begin position="797"/>
        <end position="811"/>
    </location>
</feature>
<feature type="compositionally biased region" description="Polar residues" evidence="1">
    <location>
        <begin position="25"/>
        <end position="34"/>
    </location>
</feature>
<feature type="compositionally biased region" description="Polar residues" evidence="1">
    <location>
        <begin position="662"/>
        <end position="684"/>
    </location>
</feature>
<feature type="compositionally biased region" description="Polar residues" evidence="1">
    <location>
        <begin position="696"/>
        <end position="705"/>
    </location>
</feature>
<sequence>METEVTKEQLDFKAAVSFWDKQDPTDSPNTSQTTKAPRLARPRDARSPSPPPVAPKPKRNASPLRNARWQLPTPPVPPKPKAKQGNASSAHPVFKAKESILDKPWVDGTDESLSTADGTSGNLPGTHGTVGKELKGTNATINNPPDNPSKTDESSNKPLKTNEISIGLANKDATLKDSPRTGGILKDSPRTSDASKDQSGSNGSSKDRDRALSGPSENQAAESPQVEIKCLDELEMKLKEIIFPTKTETEKVIENVKESREVPTSPEGKVTPEDGPVSVGQVTSEASVEAKADVEASVSVGSGTLDLSIDEPYPYMDSSPNIRDYEEKLKESFRKARLKKSSPKLKRKDRYGTGITKKPHPVHQAPNERCALLEAKKLWESCLKDEAQAAPREYGTKYLERDSARRLLSQNKPEAAERFNCENLTERATGSVGQNKPEVTERFKLENMTERDAGSISQNKPEVIERFKWENLTERDAGSIRKNKPGVVQRQENLTERATGSVGQNKPEVGERFKWENLTERDAGSIRKNKPEVVQRQENLTERATGSVGQNKPEVGERFRPENITERYAGSISQNKPEVIERFKWENLTERYAGSIGQNKAEVAGRQENLTEQPTGSVGRNKPEVAERQENLTERATGSVGQIKPEVAERQKSWTEPVAEPINQNKPKVAESQENWTEQDAGSISTRISFYDSKTSNTGLSNHGTNSRDRLGTIATSEPKENRPEYGSTSFGQSFGFKRGKGGANAKLDESRPYSMFSSSICKEDSRKSETSLKLAPGLENRCFVTPEKRNSTFQSIPVRFSPTTRPQPNRWNFVDALSVPDGDNATTSSSADSNDFPSTSTFNQPPIPGKTEDQRSFGIDDEDPSSISDDSSTEDAEDEAGALEEATGRKGAKGTISPARWIQMVSRRSRRKSQLSKSHRKSSQPKNGGHRQLKKSRSLENLHKLYHHLVSAARNRFVQGDDLEGVEALHHSAGDNVLDRPEANESEPEMHEPRPVNNRRSIARLFLMRRNLVLELFVVFFCVLGTYSAVMAYLMGVDPRNDFTYENVDDDYWR</sequence>
<feature type="compositionally biased region" description="Basic and acidic residues" evidence="1">
    <location>
        <begin position="187"/>
        <end position="196"/>
    </location>
</feature>
<accession>V3ZWQ4</accession>
<dbReference type="GeneID" id="20249981"/>
<feature type="compositionally biased region" description="Basic and acidic residues" evidence="1">
    <location>
        <begin position="977"/>
        <end position="995"/>
    </location>
</feature>
<gene>
    <name evidence="3" type="ORF">LOTGIDRAFT_235841</name>
</gene>
<evidence type="ECO:0000256" key="1">
    <source>
        <dbReference type="SAM" id="MobiDB-lite"/>
    </source>
</evidence>
<feature type="region of interest" description="Disordered" evidence="1">
    <location>
        <begin position="696"/>
        <end position="750"/>
    </location>
</feature>
<feature type="region of interest" description="Disordered" evidence="1">
    <location>
        <begin position="977"/>
        <end position="996"/>
    </location>
</feature>